<evidence type="ECO:0000313" key="1">
    <source>
        <dbReference type="EMBL" id="GCE26680.1"/>
    </source>
</evidence>
<comment type="caution">
    <text evidence="1">The sequence shown here is derived from an EMBL/GenBank/DDBJ whole genome shotgun (WGS) entry which is preliminary data.</text>
</comment>
<name>A0A402B5S1_9CHLR</name>
<evidence type="ECO:0000313" key="2">
    <source>
        <dbReference type="Proteomes" id="UP000287171"/>
    </source>
</evidence>
<proteinExistence type="predicted"/>
<accession>A0A402B5S1</accession>
<gene>
    <name evidence="1" type="ORF">KDA_21640</name>
</gene>
<sequence>MPWNEVHLFAIDAVEGDKDAIRNFQLSYTRAPMIFELSSDMEMLQWRWLRPARWYEITLLQPVMGYKVYEQQMQTLLSIVATRTKLPLYDLR</sequence>
<keyword evidence="2" id="KW-1185">Reference proteome</keyword>
<organism evidence="1 2">
    <name type="scientific">Dictyobacter alpinus</name>
    <dbReference type="NCBI Taxonomy" id="2014873"/>
    <lineage>
        <taxon>Bacteria</taxon>
        <taxon>Bacillati</taxon>
        <taxon>Chloroflexota</taxon>
        <taxon>Ktedonobacteria</taxon>
        <taxon>Ktedonobacterales</taxon>
        <taxon>Dictyobacteraceae</taxon>
        <taxon>Dictyobacter</taxon>
    </lineage>
</organism>
<dbReference type="Proteomes" id="UP000287171">
    <property type="component" value="Unassembled WGS sequence"/>
</dbReference>
<dbReference type="EMBL" id="BIFT01000001">
    <property type="protein sequence ID" value="GCE26680.1"/>
    <property type="molecule type" value="Genomic_DNA"/>
</dbReference>
<reference evidence="2" key="1">
    <citation type="submission" date="2018-12" db="EMBL/GenBank/DDBJ databases">
        <title>Tengunoibacter tsumagoiensis gen. nov., sp. nov., Dictyobacter kobayashii sp. nov., D. alpinus sp. nov., and D. joshuensis sp. nov. and description of Dictyobacteraceae fam. nov. within the order Ktedonobacterales isolated from Tengu-no-mugimeshi.</title>
        <authorList>
            <person name="Wang C.M."/>
            <person name="Zheng Y."/>
            <person name="Sakai Y."/>
            <person name="Toyoda A."/>
            <person name="Minakuchi Y."/>
            <person name="Abe K."/>
            <person name="Yokota A."/>
            <person name="Yabe S."/>
        </authorList>
    </citation>
    <scope>NUCLEOTIDE SEQUENCE [LARGE SCALE GENOMIC DNA]</scope>
    <source>
        <strain evidence="2">Uno16</strain>
    </source>
</reference>
<protein>
    <submittedName>
        <fullName evidence="1">Uncharacterized protein</fullName>
    </submittedName>
</protein>
<dbReference type="AlphaFoldDB" id="A0A402B5S1"/>